<dbReference type="AlphaFoldDB" id="A0AAW0GXY2"/>
<keyword evidence="4" id="KW-0539">Nucleus</keyword>
<proteinExistence type="predicted"/>
<sequence length="102" mass="12073">MPCLPFLNQVGLLKSTCRETFILDILYFSLPYDDKLLYLKDYISDNKHSCLTKLMELYQAILQFVRWYKKLKKENEAFVKFKSLALALAKSDSMYIDVLEDM</sequence>
<evidence type="ECO:0000256" key="1">
    <source>
        <dbReference type="ARBA" id="ARBA00023015"/>
    </source>
</evidence>
<evidence type="ECO:0000259" key="5">
    <source>
        <dbReference type="PROSITE" id="PS51843"/>
    </source>
</evidence>
<evidence type="ECO:0000256" key="3">
    <source>
        <dbReference type="ARBA" id="ARBA00023170"/>
    </source>
</evidence>
<feature type="domain" description="NR LBD" evidence="5">
    <location>
        <begin position="1"/>
        <end position="102"/>
    </location>
</feature>
<dbReference type="SUPFAM" id="SSF48508">
    <property type="entry name" value="Nuclear receptor ligand-binding domain"/>
    <property type="match status" value="1"/>
</dbReference>
<evidence type="ECO:0000313" key="7">
    <source>
        <dbReference type="Proteomes" id="UP001488838"/>
    </source>
</evidence>
<comment type="caution">
    <text evidence="6">The sequence shown here is derived from an EMBL/GenBank/DDBJ whole genome shotgun (WGS) entry which is preliminary data.</text>
</comment>
<protein>
    <recommendedName>
        <fullName evidence="5">NR LBD domain-containing protein</fullName>
    </recommendedName>
</protein>
<name>A0AAW0GXY2_MYOGA</name>
<evidence type="ECO:0000256" key="4">
    <source>
        <dbReference type="ARBA" id="ARBA00023242"/>
    </source>
</evidence>
<keyword evidence="7" id="KW-1185">Reference proteome</keyword>
<accession>A0AAW0GXY2</accession>
<gene>
    <name evidence="6" type="ORF">U0070_009125</name>
</gene>
<dbReference type="PROSITE" id="PS51843">
    <property type="entry name" value="NR_LBD"/>
    <property type="match status" value="1"/>
</dbReference>
<dbReference type="InterPro" id="IPR000536">
    <property type="entry name" value="Nucl_hrmn_rcpt_lig-bd"/>
</dbReference>
<reference evidence="6 7" key="1">
    <citation type="journal article" date="2023" name="bioRxiv">
        <title>Conserved and derived expression patterns and positive selection on dental genes reveal complex evolutionary context of ever-growing rodent molars.</title>
        <authorList>
            <person name="Calamari Z.T."/>
            <person name="Song A."/>
            <person name="Cohen E."/>
            <person name="Akter M."/>
            <person name="Roy R.D."/>
            <person name="Hallikas O."/>
            <person name="Christensen M.M."/>
            <person name="Li P."/>
            <person name="Marangoni P."/>
            <person name="Jernvall J."/>
            <person name="Klein O.D."/>
        </authorList>
    </citation>
    <scope>NUCLEOTIDE SEQUENCE [LARGE SCALE GENOMIC DNA]</scope>
    <source>
        <strain evidence="6">V071</strain>
    </source>
</reference>
<evidence type="ECO:0000256" key="2">
    <source>
        <dbReference type="ARBA" id="ARBA00023163"/>
    </source>
</evidence>
<keyword evidence="2" id="KW-0804">Transcription</keyword>
<dbReference type="Gene3D" id="1.10.565.10">
    <property type="entry name" value="Retinoid X Receptor"/>
    <property type="match status" value="1"/>
</dbReference>
<keyword evidence="3" id="KW-0675">Receptor</keyword>
<keyword evidence="1" id="KW-0805">Transcription regulation</keyword>
<dbReference type="InterPro" id="IPR035500">
    <property type="entry name" value="NHR-like_dom_sf"/>
</dbReference>
<dbReference type="EMBL" id="JBBHLL010001718">
    <property type="protein sequence ID" value="KAK7795814.1"/>
    <property type="molecule type" value="Genomic_DNA"/>
</dbReference>
<dbReference type="Proteomes" id="UP001488838">
    <property type="component" value="Unassembled WGS sequence"/>
</dbReference>
<evidence type="ECO:0000313" key="6">
    <source>
        <dbReference type="EMBL" id="KAK7795814.1"/>
    </source>
</evidence>
<organism evidence="6 7">
    <name type="scientific">Myodes glareolus</name>
    <name type="common">Bank vole</name>
    <name type="synonym">Clethrionomys glareolus</name>
    <dbReference type="NCBI Taxonomy" id="447135"/>
    <lineage>
        <taxon>Eukaryota</taxon>
        <taxon>Metazoa</taxon>
        <taxon>Chordata</taxon>
        <taxon>Craniata</taxon>
        <taxon>Vertebrata</taxon>
        <taxon>Euteleostomi</taxon>
        <taxon>Mammalia</taxon>
        <taxon>Eutheria</taxon>
        <taxon>Euarchontoglires</taxon>
        <taxon>Glires</taxon>
        <taxon>Rodentia</taxon>
        <taxon>Myomorpha</taxon>
        <taxon>Muroidea</taxon>
        <taxon>Cricetidae</taxon>
        <taxon>Arvicolinae</taxon>
        <taxon>Myodes</taxon>
    </lineage>
</organism>